<dbReference type="SUPFAM" id="SSF47413">
    <property type="entry name" value="lambda repressor-like DNA-binding domains"/>
    <property type="match status" value="1"/>
</dbReference>
<dbReference type="PANTHER" id="PTHR43236">
    <property type="entry name" value="ANTITOXIN HIGA1"/>
    <property type="match status" value="1"/>
</dbReference>
<dbReference type="EMBL" id="FOEP01000018">
    <property type="protein sequence ID" value="SEQ96693.1"/>
    <property type="molecule type" value="Genomic_DNA"/>
</dbReference>
<evidence type="ECO:0000313" key="4">
    <source>
        <dbReference type="Proteomes" id="UP000198634"/>
    </source>
</evidence>
<dbReference type="PROSITE" id="PS50943">
    <property type="entry name" value="HTH_CROC1"/>
    <property type="match status" value="1"/>
</dbReference>
<dbReference type="STRING" id="657014.SAMN04488092_11810"/>
<dbReference type="InterPro" id="IPR001387">
    <property type="entry name" value="Cro/C1-type_HTH"/>
</dbReference>
<proteinExistence type="inferred from homology"/>
<organism evidence="3 4">
    <name type="scientific">Thalassovita taeanensis</name>
    <dbReference type="NCBI Taxonomy" id="657014"/>
    <lineage>
        <taxon>Bacteria</taxon>
        <taxon>Pseudomonadati</taxon>
        <taxon>Pseudomonadota</taxon>
        <taxon>Alphaproteobacteria</taxon>
        <taxon>Rhodobacterales</taxon>
        <taxon>Roseobacteraceae</taxon>
        <taxon>Thalassovita</taxon>
    </lineage>
</organism>
<comment type="similarity">
    <text evidence="1">Belongs to the short-chain fatty acyl-CoA assimilation regulator (ScfR) family.</text>
</comment>
<feature type="domain" description="HTH cro/C1-type" evidence="2">
    <location>
        <begin position="7"/>
        <end position="60"/>
    </location>
</feature>
<dbReference type="Gene3D" id="1.10.260.40">
    <property type="entry name" value="lambda repressor-like DNA-binding domains"/>
    <property type="match status" value="1"/>
</dbReference>
<dbReference type="GO" id="GO:0003677">
    <property type="term" value="F:DNA binding"/>
    <property type="evidence" value="ECO:0007669"/>
    <property type="project" value="InterPro"/>
</dbReference>
<dbReference type="InterPro" id="IPR052345">
    <property type="entry name" value="Rad_response_metalloprotease"/>
</dbReference>
<evidence type="ECO:0000313" key="3">
    <source>
        <dbReference type="EMBL" id="SEQ96693.1"/>
    </source>
</evidence>
<accession>A0A1H9KCT6</accession>
<sequence>MFNADRLKTARERRMLTAKGLAERVGVSAVTLSKYENGHPPDEATAKRLAFALSYPIDFFYREAPERIDTDAVSFRSLSRMKAKERRAAEAAGSLGIELYEWIDSRFNLPAADLIDLSKERSRPHVAARLLRQHWGIGDRPIGNVLKLIESKGIRVLSLSEATKHVDAFSFWRGEHPYVFLNQEKTAERSIFDTAHELGHLVLHHHAGSKADKEAETQADRFASAFLMPENDMMDYAHLFTVGQIISAKKRWKVSAMALAYRLNSLGYISEWNYRSLLIELGKRGYRSGEPDGIEREVSTVLAKVLAALWSKGMTKDDIAKDLGIPLGEIEALIFRLSPDQRAVNEPHKPALRVVK</sequence>
<keyword evidence="4" id="KW-1185">Reference proteome</keyword>
<dbReference type="Gene3D" id="1.10.10.2910">
    <property type="match status" value="1"/>
</dbReference>
<dbReference type="InterPro" id="IPR010359">
    <property type="entry name" value="IrrE_HExxH"/>
</dbReference>
<dbReference type="AlphaFoldDB" id="A0A1H9KCT6"/>
<gene>
    <name evidence="3" type="ORF">SAMN04488092_11810</name>
</gene>
<dbReference type="Pfam" id="PF01381">
    <property type="entry name" value="HTH_3"/>
    <property type="match status" value="1"/>
</dbReference>
<protein>
    <submittedName>
        <fullName evidence="3">Zn-dependent peptidase ImmA, M78 family</fullName>
    </submittedName>
</protein>
<dbReference type="OrthoDB" id="9794834at2"/>
<dbReference type="RefSeq" id="WP_067296439.1">
    <property type="nucleotide sequence ID" value="NZ_FOEP01000018.1"/>
</dbReference>
<dbReference type="Pfam" id="PF06114">
    <property type="entry name" value="Peptidase_M78"/>
    <property type="match status" value="1"/>
</dbReference>
<dbReference type="CDD" id="cd00093">
    <property type="entry name" value="HTH_XRE"/>
    <property type="match status" value="1"/>
</dbReference>
<dbReference type="Proteomes" id="UP000198634">
    <property type="component" value="Unassembled WGS sequence"/>
</dbReference>
<dbReference type="PANTHER" id="PTHR43236:SF1">
    <property type="entry name" value="BLL7220 PROTEIN"/>
    <property type="match status" value="1"/>
</dbReference>
<reference evidence="3 4" key="1">
    <citation type="submission" date="2016-10" db="EMBL/GenBank/DDBJ databases">
        <authorList>
            <person name="de Groot N.N."/>
        </authorList>
    </citation>
    <scope>NUCLEOTIDE SEQUENCE [LARGE SCALE GENOMIC DNA]</scope>
    <source>
        <strain evidence="3 4">DSM 22007</strain>
    </source>
</reference>
<dbReference type="SMART" id="SM00530">
    <property type="entry name" value="HTH_XRE"/>
    <property type="match status" value="1"/>
</dbReference>
<evidence type="ECO:0000259" key="2">
    <source>
        <dbReference type="PROSITE" id="PS50943"/>
    </source>
</evidence>
<dbReference type="InterPro" id="IPR010982">
    <property type="entry name" value="Lambda_DNA-bd_dom_sf"/>
</dbReference>
<evidence type="ECO:0000256" key="1">
    <source>
        <dbReference type="ARBA" id="ARBA00007227"/>
    </source>
</evidence>
<name>A0A1H9KCT6_9RHOB</name>